<dbReference type="RefSeq" id="WP_133883079.1">
    <property type="nucleotide sequence ID" value="NZ_MWIN01000009.1"/>
</dbReference>
<keyword evidence="2" id="KW-1185">Reference proteome</keyword>
<proteinExistence type="predicted"/>
<name>A0A4S3K6B5_9GAMM</name>
<protein>
    <recommendedName>
        <fullName evidence="3">Hydroxyneurosporene synthase CrtC</fullName>
    </recommendedName>
</protein>
<evidence type="ECO:0000313" key="1">
    <source>
        <dbReference type="EMBL" id="TDU26923.1"/>
    </source>
</evidence>
<dbReference type="EMBL" id="SOBT01000010">
    <property type="protein sequence ID" value="TDU26923.1"/>
    <property type="molecule type" value="Genomic_DNA"/>
</dbReference>
<dbReference type="SUPFAM" id="SSF159245">
    <property type="entry name" value="AttH-like"/>
    <property type="match status" value="1"/>
</dbReference>
<evidence type="ECO:0000313" key="2">
    <source>
        <dbReference type="Proteomes" id="UP000295341"/>
    </source>
</evidence>
<dbReference type="OrthoDB" id="333076at2"/>
<evidence type="ECO:0008006" key="3">
    <source>
        <dbReference type="Google" id="ProtNLM"/>
    </source>
</evidence>
<accession>A0A4S3K6B5</accession>
<sequence length="387" mass="44413">MTPNLGRPSPADEMLNHQTANLFSRVGESDLGWTEKIWFAIPRKDGSVEIDFGLGKYQNRNVMDGFGGISRGRQQWTVRGSRALSTEANRIGVGPLHYEVVEPLNKLRIRLEENSTQPVAFEIEFTSLNPPFCEDRHLQYDEGGYRAVSDIVRFHQAGQVRGWYSIEGKKEDIAAKDWIAFRDRSWGVRLDVGASPTDLRPARNWGEKEMANMSFLLNWSPMFMEKPNGERYEYHYYLQMRDHKPFYFSGYLNHQDGSQERIARIRPELKYDDRTRRLLGGKIHFDMLNGENRTVEIEVPGEAGFHLGCALYLGLDGNKHGMYRGDPFIDGEKIEDTKDLATLKRIHQLRDCPIRIREGDAVGHGIFESVLVGAWPEYGLTAEHSFI</sequence>
<reference evidence="1 2" key="1">
    <citation type="submission" date="2019-03" db="EMBL/GenBank/DDBJ databases">
        <title>Genomic Encyclopedia of Type Strains, Phase IV (KMG-IV): sequencing the most valuable type-strain genomes for metagenomic binning, comparative biology and taxonomic classification.</title>
        <authorList>
            <person name="Goeker M."/>
        </authorList>
    </citation>
    <scope>NUCLEOTIDE SEQUENCE [LARGE SCALE GENOMIC DNA]</scope>
    <source>
        <strain evidence="1 2">DSM 26377</strain>
    </source>
</reference>
<gene>
    <name evidence="1" type="ORF">DFR24_3955</name>
</gene>
<comment type="caution">
    <text evidence="1">The sequence shown here is derived from an EMBL/GenBank/DDBJ whole genome shotgun (WGS) entry which is preliminary data.</text>
</comment>
<dbReference type="AlphaFoldDB" id="A0A4S3K6B5"/>
<dbReference type="Proteomes" id="UP000295341">
    <property type="component" value="Unassembled WGS sequence"/>
</dbReference>
<organism evidence="1 2">
    <name type="scientific">Panacagrimonas perspica</name>
    <dbReference type="NCBI Taxonomy" id="381431"/>
    <lineage>
        <taxon>Bacteria</taxon>
        <taxon>Pseudomonadati</taxon>
        <taxon>Pseudomonadota</taxon>
        <taxon>Gammaproteobacteria</taxon>
        <taxon>Nevskiales</taxon>
        <taxon>Nevskiaceae</taxon>
        <taxon>Panacagrimonas</taxon>
    </lineage>
</organism>